<comment type="caution">
    <text evidence="2">The sequence shown here is derived from an EMBL/GenBank/DDBJ whole genome shotgun (WGS) entry which is preliminary data.</text>
</comment>
<keyword evidence="3" id="KW-1185">Reference proteome</keyword>
<keyword evidence="1" id="KW-1133">Transmembrane helix</keyword>
<keyword evidence="1" id="KW-0472">Membrane</keyword>
<evidence type="ECO:0000313" key="3">
    <source>
        <dbReference type="Proteomes" id="UP000241736"/>
    </source>
</evidence>
<evidence type="ECO:0000313" key="2">
    <source>
        <dbReference type="EMBL" id="PRH82374.1"/>
    </source>
</evidence>
<dbReference type="AlphaFoldDB" id="A0A2P6M8Q2"/>
<feature type="transmembrane region" description="Helical" evidence="1">
    <location>
        <begin position="155"/>
        <end position="174"/>
    </location>
</feature>
<feature type="transmembrane region" description="Helical" evidence="1">
    <location>
        <begin position="72"/>
        <end position="94"/>
    </location>
</feature>
<feature type="transmembrane region" description="Helical" evidence="1">
    <location>
        <begin position="17"/>
        <end position="36"/>
    </location>
</feature>
<gene>
    <name evidence="2" type="ORF">C6N40_07600</name>
</gene>
<organism evidence="2 3">
    <name type="scientific">Arenimonas caeni</name>
    <dbReference type="NCBI Taxonomy" id="2058085"/>
    <lineage>
        <taxon>Bacteria</taxon>
        <taxon>Pseudomonadati</taxon>
        <taxon>Pseudomonadota</taxon>
        <taxon>Gammaproteobacteria</taxon>
        <taxon>Lysobacterales</taxon>
        <taxon>Lysobacteraceae</taxon>
        <taxon>Arenimonas</taxon>
    </lineage>
</organism>
<dbReference type="Proteomes" id="UP000241736">
    <property type="component" value="Unassembled WGS sequence"/>
</dbReference>
<reference evidence="2 3" key="1">
    <citation type="submission" date="2018-03" db="EMBL/GenBank/DDBJ databases">
        <title>Arenimonas caeni sp. nov., isolated from activated sludge.</title>
        <authorList>
            <person name="Liu H."/>
        </authorList>
    </citation>
    <scope>NUCLEOTIDE SEQUENCE [LARGE SCALE GENOMIC DNA]</scope>
    <source>
        <strain evidence="3">z29</strain>
    </source>
</reference>
<feature type="transmembrane region" description="Helical" evidence="1">
    <location>
        <begin position="42"/>
        <end position="65"/>
    </location>
</feature>
<proteinExistence type="predicted"/>
<protein>
    <submittedName>
        <fullName evidence="2">Uncharacterized protein</fullName>
    </submittedName>
</protein>
<dbReference type="EMBL" id="PVLF01000010">
    <property type="protein sequence ID" value="PRH82374.1"/>
    <property type="molecule type" value="Genomic_DNA"/>
</dbReference>
<sequence length="179" mass="18865">MAKLLAGGYLRDRWLRWLVWGGAAALLLAPLVAMQFTDEVQWTGLDFAVFGAMLLVACGLFELAVRLARDKAFLVASGLAVGAGFLTVWANLAVGIVGSEDNPVNQGFFAVPALALVAAAAVRFRAPGLAWAMRLVAAAQLALAIWLAAAGHGQVWVFTGVMCAAWLVSAGLFARARPR</sequence>
<evidence type="ECO:0000256" key="1">
    <source>
        <dbReference type="SAM" id="Phobius"/>
    </source>
</evidence>
<dbReference type="RefSeq" id="WP_106990417.1">
    <property type="nucleotide sequence ID" value="NZ_KZ679089.1"/>
</dbReference>
<accession>A0A2P6M8Q2</accession>
<dbReference type="OrthoDB" id="9813621at2"/>
<name>A0A2P6M8Q2_9GAMM</name>
<feature type="transmembrane region" description="Helical" evidence="1">
    <location>
        <begin position="106"/>
        <end position="124"/>
    </location>
</feature>
<feature type="transmembrane region" description="Helical" evidence="1">
    <location>
        <begin position="131"/>
        <end position="149"/>
    </location>
</feature>
<keyword evidence="1" id="KW-0812">Transmembrane</keyword>